<dbReference type="AlphaFoldDB" id="A0A0P1KL63"/>
<dbReference type="Pfam" id="PF00186">
    <property type="entry name" value="DHFR_1"/>
    <property type="match status" value="1"/>
</dbReference>
<dbReference type="OrthoDB" id="414698at2759"/>
<evidence type="ECO:0000256" key="5">
    <source>
        <dbReference type="ARBA" id="ARBA00022857"/>
    </source>
</evidence>
<reference evidence="10" key="1">
    <citation type="submission" date="2015-10" db="EMBL/GenBank/DDBJ databases">
        <authorList>
            <person name="Devillers H."/>
        </authorList>
    </citation>
    <scope>NUCLEOTIDE SEQUENCE [LARGE SCALE GENOMIC DNA]</scope>
</reference>
<evidence type="ECO:0000256" key="1">
    <source>
        <dbReference type="ARBA" id="ARBA00004903"/>
    </source>
</evidence>
<evidence type="ECO:0000256" key="4">
    <source>
        <dbReference type="ARBA" id="ARBA00022563"/>
    </source>
</evidence>
<evidence type="ECO:0000313" key="9">
    <source>
        <dbReference type="EMBL" id="CUS20419.1"/>
    </source>
</evidence>
<keyword evidence="10" id="KW-1185">Reference proteome</keyword>
<dbReference type="PROSITE" id="PS00075">
    <property type="entry name" value="DHFR_1"/>
    <property type="match status" value="1"/>
</dbReference>
<dbReference type="GO" id="GO:0004146">
    <property type="term" value="F:dihydrofolate reductase activity"/>
    <property type="evidence" value="ECO:0007669"/>
    <property type="project" value="UniProtKB-EC"/>
</dbReference>
<evidence type="ECO:0000256" key="7">
    <source>
        <dbReference type="RuleBase" id="RU004474"/>
    </source>
</evidence>
<dbReference type="PROSITE" id="PS51330">
    <property type="entry name" value="DHFR_2"/>
    <property type="match status" value="1"/>
</dbReference>
<evidence type="ECO:0000313" key="10">
    <source>
        <dbReference type="Proteomes" id="UP000236544"/>
    </source>
</evidence>
<sequence>MALNRPPIVTIVACLMPEMGIGYNGKLPWRLKQEMAYFRQVTSATFADGRRNAVVMGRKTWESIPPKFRPLPDRVNVVVSRQFGEGLAPAQSSACGSPADAASDASAPASPALWYSNSLTHCLDLLPKRVPDLERIYVIGGAEIYAQSNSLCDYMLVTEIEPETAAERPPMDAFLNAQAISSLFEHDRGLSRFLPPAVKLPTDPYISENGYRYNFALYRRRSGPKTDPKTQEFASQQ</sequence>
<evidence type="ECO:0000259" key="8">
    <source>
        <dbReference type="PROSITE" id="PS51330"/>
    </source>
</evidence>
<dbReference type="Proteomes" id="UP000236544">
    <property type="component" value="Unassembled WGS sequence"/>
</dbReference>
<dbReference type="PRINTS" id="PR00070">
    <property type="entry name" value="DHFR"/>
</dbReference>
<comment type="similarity">
    <text evidence="7">Belongs to the dihydrofolate reductase family.</text>
</comment>
<keyword evidence="6" id="KW-0560">Oxidoreductase</keyword>
<dbReference type="InterPro" id="IPR001796">
    <property type="entry name" value="DHFR_dom"/>
</dbReference>
<dbReference type="GO" id="GO:0005739">
    <property type="term" value="C:mitochondrion"/>
    <property type="evidence" value="ECO:0007669"/>
    <property type="project" value="TreeGrafter"/>
</dbReference>
<dbReference type="InterPro" id="IPR017925">
    <property type="entry name" value="DHFR_CS"/>
</dbReference>
<dbReference type="GO" id="GO:0046452">
    <property type="term" value="P:dihydrofolate metabolic process"/>
    <property type="evidence" value="ECO:0007669"/>
    <property type="project" value="TreeGrafter"/>
</dbReference>
<protein>
    <recommendedName>
        <fullName evidence="3">Dihydrofolate reductase</fullName>
        <ecNumber evidence="2">1.5.1.3</ecNumber>
    </recommendedName>
</protein>
<dbReference type="EC" id="1.5.1.3" evidence="2"/>
<dbReference type="SUPFAM" id="SSF53597">
    <property type="entry name" value="Dihydrofolate reductase-like"/>
    <property type="match status" value="1"/>
</dbReference>
<dbReference type="Gene3D" id="3.40.430.10">
    <property type="entry name" value="Dihydrofolate Reductase, subunit A"/>
    <property type="match status" value="1"/>
</dbReference>
<feature type="domain" description="DHFR" evidence="8">
    <location>
        <begin position="7"/>
        <end position="220"/>
    </location>
</feature>
<dbReference type="GO" id="GO:0046654">
    <property type="term" value="P:tetrahydrofolate biosynthetic process"/>
    <property type="evidence" value="ECO:0007669"/>
    <property type="project" value="UniProtKB-UniPathway"/>
</dbReference>
<dbReference type="UniPathway" id="UPA00077">
    <property type="reaction ID" value="UER00158"/>
</dbReference>
<dbReference type="GO" id="GO:0006730">
    <property type="term" value="P:one-carbon metabolic process"/>
    <property type="evidence" value="ECO:0007669"/>
    <property type="project" value="UniProtKB-KW"/>
</dbReference>
<keyword evidence="4" id="KW-0554">One-carbon metabolism</keyword>
<comment type="pathway">
    <text evidence="1">Cofactor biosynthesis; tetrahydrofolate biosynthesis; 5,6,7,8-tetrahydrofolate from 7,8-dihydrofolate: step 1/1.</text>
</comment>
<dbReference type="InterPro" id="IPR012259">
    <property type="entry name" value="DHFR"/>
</dbReference>
<dbReference type="GO" id="GO:0050661">
    <property type="term" value="F:NADP binding"/>
    <property type="evidence" value="ECO:0007669"/>
    <property type="project" value="InterPro"/>
</dbReference>
<dbReference type="InterPro" id="IPR024072">
    <property type="entry name" value="DHFR-like_dom_sf"/>
</dbReference>
<dbReference type="PANTHER" id="PTHR48069">
    <property type="entry name" value="DIHYDROFOLATE REDUCTASE"/>
    <property type="match status" value="1"/>
</dbReference>
<gene>
    <name evidence="9" type="ORF">LAQU0_S01e06172g</name>
</gene>
<evidence type="ECO:0000256" key="6">
    <source>
        <dbReference type="ARBA" id="ARBA00023002"/>
    </source>
</evidence>
<dbReference type="PANTHER" id="PTHR48069:SF3">
    <property type="entry name" value="DIHYDROFOLATE REDUCTASE"/>
    <property type="match status" value="1"/>
</dbReference>
<dbReference type="GO" id="GO:0046655">
    <property type="term" value="P:folic acid metabolic process"/>
    <property type="evidence" value="ECO:0007669"/>
    <property type="project" value="TreeGrafter"/>
</dbReference>
<dbReference type="CDD" id="cd00209">
    <property type="entry name" value="DHFR"/>
    <property type="match status" value="1"/>
</dbReference>
<proteinExistence type="inferred from homology"/>
<evidence type="ECO:0000256" key="3">
    <source>
        <dbReference type="ARBA" id="ARBA00018886"/>
    </source>
</evidence>
<keyword evidence="5" id="KW-0521">NADP</keyword>
<accession>A0A0P1KL63</accession>
<name>A0A0P1KL63_9SACH</name>
<organism evidence="9 10">
    <name type="scientific">Lachancea quebecensis</name>
    <dbReference type="NCBI Taxonomy" id="1654605"/>
    <lineage>
        <taxon>Eukaryota</taxon>
        <taxon>Fungi</taxon>
        <taxon>Dikarya</taxon>
        <taxon>Ascomycota</taxon>
        <taxon>Saccharomycotina</taxon>
        <taxon>Saccharomycetes</taxon>
        <taxon>Saccharomycetales</taxon>
        <taxon>Saccharomycetaceae</taxon>
        <taxon>Lachancea</taxon>
    </lineage>
</organism>
<evidence type="ECO:0000256" key="2">
    <source>
        <dbReference type="ARBA" id="ARBA00012856"/>
    </source>
</evidence>
<dbReference type="EMBL" id="LN890560">
    <property type="protein sequence ID" value="CUS20419.1"/>
    <property type="molecule type" value="Genomic_DNA"/>
</dbReference>